<name>A0A9Q4XQZ2_9ENTR</name>
<dbReference type="InterPro" id="IPR010351">
    <property type="entry name" value="DUF943"/>
</dbReference>
<evidence type="ECO:0000313" key="2">
    <source>
        <dbReference type="Proteomes" id="UP000778262"/>
    </source>
</evidence>
<dbReference type="RefSeq" id="WP_161590728.1">
    <property type="nucleotide sequence ID" value="NZ_RPBY01000003.1"/>
</dbReference>
<accession>A0A9Q4XQZ2</accession>
<comment type="caution">
    <text evidence="1">The sequence shown here is derived from an EMBL/GenBank/DDBJ whole genome shotgun (WGS) entry which is preliminary data.</text>
</comment>
<proteinExistence type="predicted"/>
<dbReference type="EMBL" id="RPBY01000003">
    <property type="protein sequence ID" value="NCH87401.1"/>
    <property type="molecule type" value="Genomic_DNA"/>
</dbReference>
<sequence length="147" mass="17090">MFKKAIFTALFLCFAWLVWRLIAPTKVIRVDGSAVYVENLPVTSKGKIKWWKENQSRLQEQYGVIKNKDNFYVIVMNFDGYESLPTGSNDGSVDDYHCFDDIKGKDRCIYNDIALMIHGNVNKKVFYGVDRKMYIETPDGKLTLREE</sequence>
<dbReference type="Pfam" id="PF06092">
    <property type="entry name" value="DUF943"/>
    <property type="match status" value="1"/>
</dbReference>
<organism evidence="1 2">
    <name type="scientific">Cronobacter dublinensis</name>
    <dbReference type="NCBI Taxonomy" id="413497"/>
    <lineage>
        <taxon>Bacteria</taxon>
        <taxon>Pseudomonadati</taxon>
        <taxon>Pseudomonadota</taxon>
        <taxon>Gammaproteobacteria</taxon>
        <taxon>Enterobacterales</taxon>
        <taxon>Enterobacteriaceae</taxon>
        <taxon>Cronobacter</taxon>
    </lineage>
</organism>
<protein>
    <submittedName>
        <fullName evidence="1">DUF943 family protein</fullName>
    </submittedName>
</protein>
<gene>
    <name evidence="1" type="ORF">EHJ13_08115</name>
</gene>
<reference evidence="1" key="1">
    <citation type="submission" date="2018-11" db="EMBL/GenBank/DDBJ databases">
        <title>Genomics analysis of Putative Virulence Factors on Adhesion and Cytotoxicity for Cronobacter spp.</title>
        <authorList>
            <person name="Cui J."/>
        </authorList>
    </citation>
    <scope>NUCLEOTIDE SEQUENCE</scope>
    <source>
        <strain evidence="1">SD69</strain>
    </source>
</reference>
<evidence type="ECO:0000313" key="1">
    <source>
        <dbReference type="EMBL" id="NCH87401.1"/>
    </source>
</evidence>
<dbReference type="Proteomes" id="UP000778262">
    <property type="component" value="Unassembled WGS sequence"/>
</dbReference>
<dbReference type="AlphaFoldDB" id="A0A9Q4XQZ2"/>